<reference evidence="5 6" key="5">
    <citation type="journal article" date="2010" name="Appl. Environ. Microbiol.">
        <title>phrR-like gene praR of Azorhizobium caulinodans ORS571 is essential for symbiosis with Sesbania rostrata and is involved in expression of reb genes.</title>
        <authorList>
            <person name="Akiba N."/>
            <person name="Aono T."/>
            <person name="Toyazaki H."/>
            <person name="Sato S."/>
            <person name="Oyaizu H."/>
        </authorList>
    </citation>
    <scope>NUCLEOTIDE SEQUENCE [LARGE SCALE GENOMIC DNA]</scope>
    <source>
        <strain evidence="6">ATCC 43989 / DSM 5975 / JCM 20966 / LMG 6465 / NBRC 14845 / NCIMB 13405 / ORS 571</strain>
    </source>
</reference>
<evidence type="ECO:0000259" key="4">
    <source>
        <dbReference type="PROSITE" id="PS50887"/>
    </source>
</evidence>
<sequence length="566" mass="61996">MREALRHRLHKLQDSTSIAQQLGVVLSVVCILGLIVVSIFSARLSGWAIAERIQQNMSLTAATIADRLDVDMFERYREVRNLAQLRALDIAWEGDAALLRAALNQAQSGMRHFAWIGFARPDGQVVAATQGMLEGTSVFSRPWFRDGLKGPTVGDLHEAVLLAKLLPNLGATGDPERFVDIAFPVHSRDGRLLGVLGAHLYFRWVEGLRDTVLKAQPGVNIVVMSSEGIVLLGPERGDTPFTKDRIARMSVTRTGAFVQKSPAGDLLTGYAISDGEQDFPGFGWIVVAQQPAEDAFASAYHVAFRIIGYGAIALLVCVGLTLWFARRLGRPLRQLALAAEEIGRDPKITMLPRLRGNADVMHLSYALRSLLRRLTSAETRYEMFSRKHEQDVAALKELADTDPLTGLLNRRSFLAMADVALDSAHATGQLGILMADIDHFKQVNDTYGHAAGDAVLKHVADTFVRTLRAHDHLARFGGEEFVALLQDTDIAGMQALAERVREAVAATKVVFEDQAIAVTISIGAALAHDQDRDMHKVIERADLALYEAKNSGRNRIVISPEPSLQG</sequence>
<dbReference type="Gene3D" id="3.30.70.270">
    <property type="match status" value="1"/>
</dbReference>
<dbReference type="KEGG" id="azc:AZC_0741"/>
<reference evidence="5 6" key="3">
    <citation type="journal article" date="2008" name="BMC Genomics">
        <title>The genome of the versatile nitrogen fixer Azorhizobium caulinodans ORS571.</title>
        <authorList>
            <person name="Lee KB."/>
            <person name="Backer P.D."/>
            <person name="Aono T."/>
            <person name="Liu CT."/>
            <person name="Suzuki S."/>
            <person name="Suzuki T."/>
            <person name="Kaneko T."/>
            <person name="Yamada M."/>
            <person name="Tabata S."/>
            <person name="Kupfer D.M."/>
            <person name="Najar F.Z."/>
            <person name="Wiley G.B."/>
            <person name="Roe B."/>
            <person name="Binnewies T.T."/>
            <person name="Ussery D.W."/>
            <person name="D'Haeze W."/>
            <person name="Herder J.D."/>
            <person name="Gevers D."/>
            <person name="Vereecke D."/>
            <person name="Holsters M."/>
            <person name="Oyaizu H."/>
        </authorList>
    </citation>
    <scope>NUCLEOTIDE SEQUENCE [LARGE SCALE GENOMIC DNA]</scope>
    <source>
        <strain evidence="6">ATCC 43989 / DSM 5975 / JCM 20966 / LMG 6465 / NBRC 14845 / NCIMB 13405 / ORS 571</strain>
    </source>
</reference>
<gene>
    <name evidence="5" type="ordered locus">AZC_0741</name>
</gene>
<dbReference type="RefSeq" id="WP_012169272.1">
    <property type="nucleotide sequence ID" value="NC_009937.1"/>
</dbReference>
<dbReference type="InterPro" id="IPR050469">
    <property type="entry name" value="Diguanylate_Cyclase"/>
</dbReference>
<dbReference type="FunFam" id="3.30.70.270:FF:000001">
    <property type="entry name" value="Diguanylate cyclase domain protein"/>
    <property type="match status" value="1"/>
</dbReference>
<reference evidence="5 6" key="4">
    <citation type="journal article" date="2009" name="Appl. Environ. Microbiol.">
        <title>Comparative genome-wide transcriptional profiling of Azorhizobium caulinodans ORS571 grown under free-living and symbiotic conditions.</title>
        <authorList>
            <person name="Tsukada S."/>
            <person name="Aono T."/>
            <person name="Akiba N."/>
            <person name="Lee KB."/>
            <person name="Liu CT."/>
            <person name="Toyazaki H."/>
            <person name="Oyaizu H."/>
        </authorList>
    </citation>
    <scope>NUCLEOTIDE SEQUENCE [LARGE SCALE GENOMIC DNA]</scope>
    <source>
        <strain evidence="6">ATCC 43989 / DSM 5975 / JCM 20966 / LMG 6465 / NBRC 14845 / NCIMB 13405 / ORS 571</strain>
    </source>
</reference>
<reference evidence="5 6" key="6">
    <citation type="journal article" date="2011" name="Appl. Environ. Microbiol.">
        <title>Involvement of the azorhizobial chromosome partition gene (parA) in the onset of bacteroid differentiation during Sesbania rostrata stem nodule development.</title>
        <authorList>
            <person name="Liu CT."/>
            <person name="Lee KB."/>
            <person name="Wang YS."/>
            <person name="Peng MH."/>
            <person name="Lee KT."/>
            <person name="Suzuki S."/>
            <person name="Suzuki T."/>
            <person name="Oyaizu H."/>
        </authorList>
    </citation>
    <scope>NUCLEOTIDE SEQUENCE [LARGE SCALE GENOMIC DNA]</scope>
    <source>
        <strain evidence="6">ATCC 43989 / DSM 5975 / JCM 20966 / LMG 6465 / NBRC 14845 / NCIMB 13405 / ORS 571</strain>
    </source>
</reference>
<dbReference type="AlphaFoldDB" id="A8IQ43"/>
<dbReference type="Proteomes" id="UP000000270">
    <property type="component" value="Chromosome"/>
</dbReference>
<evidence type="ECO:0000313" key="5">
    <source>
        <dbReference type="EMBL" id="BAF86739.1"/>
    </source>
</evidence>
<feature type="transmembrane region" description="Helical" evidence="3">
    <location>
        <begin position="21"/>
        <end position="42"/>
    </location>
</feature>
<dbReference type="SMART" id="SM00267">
    <property type="entry name" value="GGDEF"/>
    <property type="match status" value="1"/>
</dbReference>
<keyword evidence="6" id="KW-1185">Reference proteome</keyword>
<dbReference type="InterPro" id="IPR029787">
    <property type="entry name" value="Nucleotide_cyclase"/>
</dbReference>
<keyword evidence="3" id="KW-0472">Membrane</keyword>
<dbReference type="EMBL" id="AP009384">
    <property type="protein sequence ID" value="BAF86739.1"/>
    <property type="molecule type" value="Genomic_DNA"/>
</dbReference>
<protein>
    <recommendedName>
        <fullName evidence="1">diguanylate cyclase</fullName>
        <ecNumber evidence="1">2.7.7.65</ecNumber>
    </recommendedName>
</protein>
<dbReference type="Pfam" id="PF00990">
    <property type="entry name" value="GGDEF"/>
    <property type="match status" value="1"/>
</dbReference>
<dbReference type="Gene3D" id="3.30.450.20">
    <property type="entry name" value="PAS domain"/>
    <property type="match status" value="1"/>
</dbReference>
<dbReference type="Gene3D" id="6.10.340.10">
    <property type="match status" value="1"/>
</dbReference>
<organism evidence="5 6">
    <name type="scientific">Azorhizobium caulinodans (strain ATCC 43989 / DSM 5975 / JCM 20966 / LMG 6465 / NBRC 14845 / NCIMB 13405 / ORS 571)</name>
    <dbReference type="NCBI Taxonomy" id="438753"/>
    <lineage>
        <taxon>Bacteria</taxon>
        <taxon>Pseudomonadati</taxon>
        <taxon>Pseudomonadota</taxon>
        <taxon>Alphaproteobacteria</taxon>
        <taxon>Hyphomicrobiales</taxon>
        <taxon>Xanthobacteraceae</taxon>
        <taxon>Azorhizobium</taxon>
    </lineage>
</organism>
<reference evidence="5 6" key="1">
    <citation type="journal article" date="2007" name="Appl. Environ. Microbiol.">
        <title>Rhizobial factors required for stem nodule maturation and maintenance in Sesbania rostrata-Azorhizobium caulinodans ORS571 symbiosis.</title>
        <authorList>
            <person name="Suzuki S."/>
            <person name="Aono T."/>
            <person name="Lee KB."/>
            <person name="Suzuki T."/>
            <person name="Liu CT."/>
            <person name="Miwa H."/>
            <person name="Wakao S."/>
            <person name="Iki T."/>
            <person name="Oyaizu H."/>
        </authorList>
    </citation>
    <scope>NUCLEOTIDE SEQUENCE [LARGE SCALE GENOMIC DNA]</scope>
    <source>
        <strain evidence="6">ATCC 43989 / DSM 5975 / JCM 20966 / LMG 6465 / NBRC 14845 / NCIMB 13405 / ORS 571</strain>
    </source>
</reference>
<dbReference type="CDD" id="cd12914">
    <property type="entry name" value="PDC1_DGC_like"/>
    <property type="match status" value="1"/>
</dbReference>
<evidence type="ECO:0000256" key="3">
    <source>
        <dbReference type="SAM" id="Phobius"/>
    </source>
</evidence>
<dbReference type="SUPFAM" id="SSF55073">
    <property type="entry name" value="Nucleotide cyclase"/>
    <property type="match status" value="1"/>
</dbReference>
<dbReference type="GO" id="GO:1902201">
    <property type="term" value="P:negative regulation of bacterial-type flagellum-dependent cell motility"/>
    <property type="evidence" value="ECO:0007669"/>
    <property type="project" value="TreeGrafter"/>
</dbReference>
<dbReference type="CDD" id="cd01949">
    <property type="entry name" value="GGDEF"/>
    <property type="match status" value="1"/>
</dbReference>
<comment type="catalytic activity">
    <reaction evidence="2">
        <text>2 GTP = 3',3'-c-di-GMP + 2 diphosphate</text>
        <dbReference type="Rhea" id="RHEA:24898"/>
        <dbReference type="ChEBI" id="CHEBI:33019"/>
        <dbReference type="ChEBI" id="CHEBI:37565"/>
        <dbReference type="ChEBI" id="CHEBI:58805"/>
        <dbReference type="EC" id="2.7.7.65"/>
    </reaction>
</comment>
<feature type="domain" description="GGDEF" evidence="4">
    <location>
        <begin position="428"/>
        <end position="561"/>
    </location>
</feature>
<reference evidence="6" key="2">
    <citation type="submission" date="2007-04" db="EMBL/GenBank/DDBJ databases">
        <title>Complete genome sequence of the nitrogen-fixing bacterium Azorhizobium caulinodans ORS571.</title>
        <authorList>
            <person name="Lee K.B."/>
            <person name="Backer P.D."/>
            <person name="Aono T."/>
            <person name="Liu C.T."/>
            <person name="Suzuki S."/>
            <person name="Suzuki T."/>
            <person name="Kaneko T."/>
            <person name="Yamada M."/>
            <person name="Tabata S."/>
            <person name="Kupfer D.M."/>
            <person name="Najar F.Z."/>
            <person name="Wiley G.B."/>
            <person name="Roe B."/>
            <person name="Binnewies T."/>
            <person name="Ussery D."/>
            <person name="Vereecke D."/>
            <person name="Gevers D."/>
            <person name="Holsters M."/>
            <person name="Oyaizu H."/>
        </authorList>
    </citation>
    <scope>NUCLEOTIDE SEQUENCE [LARGE SCALE GENOMIC DNA]</scope>
    <source>
        <strain evidence="6">ATCC 43989 / DSM 5975 / JCM 20966 / LMG 6465 / NBRC 14845 / NCIMB 13405 / ORS 571</strain>
    </source>
</reference>
<dbReference type="GO" id="GO:0043709">
    <property type="term" value="P:cell adhesion involved in single-species biofilm formation"/>
    <property type="evidence" value="ECO:0007669"/>
    <property type="project" value="TreeGrafter"/>
</dbReference>
<keyword evidence="3" id="KW-1133">Transmembrane helix</keyword>
<dbReference type="GO" id="GO:0052621">
    <property type="term" value="F:diguanylate cyclase activity"/>
    <property type="evidence" value="ECO:0007669"/>
    <property type="project" value="UniProtKB-EC"/>
</dbReference>
<dbReference type="HOGENOM" id="CLU_000445_134_0_5"/>
<dbReference type="GO" id="GO:0005886">
    <property type="term" value="C:plasma membrane"/>
    <property type="evidence" value="ECO:0007669"/>
    <property type="project" value="TreeGrafter"/>
</dbReference>
<dbReference type="PANTHER" id="PTHR45138:SF9">
    <property type="entry name" value="DIGUANYLATE CYCLASE DGCM-RELATED"/>
    <property type="match status" value="1"/>
</dbReference>
<dbReference type="PROSITE" id="PS50887">
    <property type="entry name" value="GGDEF"/>
    <property type="match status" value="1"/>
</dbReference>
<evidence type="ECO:0000256" key="1">
    <source>
        <dbReference type="ARBA" id="ARBA00012528"/>
    </source>
</evidence>
<dbReference type="STRING" id="438753.AZC_0741"/>
<dbReference type="EC" id="2.7.7.65" evidence="1"/>
<feature type="transmembrane region" description="Helical" evidence="3">
    <location>
        <begin position="306"/>
        <end position="325"/>
    </location>
</feature>
<dbReference type="InterPro" id="IPR043128">
    <property type="entry name" value="Rev_trsase/Diguanyl_cyclase"/>
</dbReference>
<accession>A8IQ43</accession>
<keyword evidence="3" id="KW-0812">Transmembrane</keyword>
<evidence type="ECO:0000313" key="6">
    <source>
        <dbReference type="Proteomes" id="UP000000270"/>
    </source>
</evidence>
<evidence type="ECO:0000256" key="2">
    <source>
        <dbReference type="ARBA" id="ARBA00034247"/>
    </source>
</evidence>
<name>A8IQ43_AZOC5</name>
<proteinExistence type="predicted"/>
<dbReference type="NCBIfam" id="TIGR00254">
    <property type="entry name" value="GGDEF"/>
    <property type="match status" value="1"/>
</dbReference>
<dbReference type="PANTHER" id="PTHR45138">
    <property type="entry name" value="REGULATORY COMPONENTS OF SENSORY TRANSDUCTION SYSTEM"/>
    <property type="match status" value="1"/>
</dbReference>
<dbReference type="InterPro" id="IPR000160">
    <property type="entry name" value="GGDEF_dom"/>
</dbReference>
<dbReference type="eggNOG" id="COG3706">
    <property type="taxonomic scope" value="Bacteria"/>
</dbReference>